<evidence type="ECO:0000259" key="2">
    <source>
        <dbReference type="Pfam" id="PF14522"/>
    </source>
</evidence>
<dbReference type="PROSITE" id="PS51257">
    <property type="entry name" value="PROKAR_LIPOPROTEIN"/>
    <property type="match status" value="1"/>
</dbReference>
<reference evidence="3 4" key="1">
    <citation type="submission" date="2020-08" db="EMBL/GenBank/DDBJ databases">
        <title>Bridging the membrane lipid divide: bacteria of the FCB group superphylum have the potential to synthesize archaeal ether lipids.</title>
        <authorList>
            <person name="Villanueva L."/>
            <person name="Von Meijenfeldt F.A.B."/>
            <person name="Westbye A.B."/>
            <person name="Yadav S."/>
            <person name="Hopmans E.C."/>
            <person name="Dutilh B.E."/>
            <person name="Sinninghe Damste J.S."/>
        </authorList>
    </citation>
    <scope>NUCLEOTIDE SEQUENCE [LARGE SCALE GENOMIC DNA]</scope>
    <source>
        <strain evidence="3">NIOZ-UU36</strain>
    </source>
</reference>
<accession>A0A8J6TGX7</accession>
<protein>
    <recommendedName>
        <fullName evidence="2">Cytochrome c7-like domain-containing protein</fullName>
    </recommendedName>
</protein>
<dbReference type="SUPFAM" id="SSF48695">
    <property type="entry name" value="Multiheme cytochromes"/>
    <property type="match status" value="1"/>
</dbReference>
<dbReference type="AlphaFoldDB" id="A0A8J6TGX7"/>
<keyword evidence="1" id="KW-0732">Signal</keyword>
<proteinExistence type="predicted"/>
<evidence type="ECO:0000313" key="3">
    <source>
        <dbReference type="EMBL" id="MBC8336388.1"/>
    </source>
</evidence>
<dbReference type="Proteomes" id="UP000614469">
    <property type="component" value="Unassembled WGS sequence"/>
</dbReference>
<sequence>MSKKMLVLATLLVAAVLLTACGAEGPAGPAGPAGAEGPAGPAGEVAMAADLTCTECHNDTAVITGKKAPWEASVHGAGTATAYAGGRGGCAACHSGAAFSKMVAEGSTPDAWEGDIADVTHQDCRTCHAIHTSFTADDWALETTAAVPLYAFEDVTYDGGEGNLCANCHQPRRGFALDEEGLVDVTSTHWGPHHGPQTAMLMGIGGGGEVEGKPGAHYSMVEGTCVACHLGEADNHTFLPSVAACLGCHADIEDFDFSGLQTEVDEMLVELGELLEAEGMYELEAGHPVVGKYEAAKGAALWNYIYIAVEDASHGVHNPAYTKALLEASLAAFE</sequence>
<evidence type="ECO:0000256" key="1">
    <source>
        <dbReference type="SAM" id="SignalP"/>
    </source>
</evidence>
<dbReference type="EMBL" id="JACNJN010000158">
    <property type="protein sequence ID" value="MBC8336388.1"/>
    <property type="molecule type" value="Genomic_DNA"/>
</dbReference>
<comment type="caution">
    <text evidence="3">The sequence shown here is derived from an EMBL/GenBank/DDBJ whole genome shotgun (WGS) entry which is preliminary data.</text>
</comment>
<dbReference type="InterPro" id="IPR036280">
    <property type="entry name" value="Multihaem_cyt_sf"/>
</dbReference>
<dbReference type="Pfam" id="PF14522">
    <property type="entry name" value="Cytochrome_C7"/>
    <property type="match status" value="1"/>
</dbReference>
<feature type="chain" id="PRO_5035313933" description="Cytochrome c7-like domain-containing protein" evidence="1">
    <location>
        <begin position="23"/>
        <end position="334"/>
    </location>
</feature>
<dbReference type="InterPro" id="IPR029467">
    <property type="entry name" value="Cyt_c7-like"/>
</dbReference>
<gene>
    <name evidence="3" type="ORF">H8E29_14075</name>
</gene>
<feature type="signal peptide" evidence="1">
    <location>
        <begin position="1"/>
        <end position="22"/>
    </location>
</feature>
<evidence type="ECO:0000313" key="4">
    <source>
        <dbReference type="Proteomes" id="UP000614469"/>
    </source>
</evidence>
<name>A0A8J6TGX7_9CHLR</name>
<organism evidence="3 4">
    <name type="scientific">Candidatus Desulfolinea nitratireducens</name>
    <dbReference type="NCBI Taxonomy" id="2841698"/>
    <lineage>
        <taxon>Bacteria</taxon>
        <taxon>Bacillati</taxon>
        <taxon>Chloroflexota</taxon>
        <taxon>Anaerolineae</taxon>
        <taxon>Anaerolineales</taxon>
        <taxon>Anaerolineales incertae sedis</taxon>
        <taxon>Candidatus Desulfolinea</taxon>
    </lineage>
</organism>
<feature type="domain" description="Cytochrome c7-like" evidence="2">
    <location>
        <begin position="49"/>
        <end position="128"/>
    </location>
</feature>
<dbReference type="Gene3D" id="1.20.5.320">
    <property type="entry name" value="6-Phosphogluconate Dehydrogenase, domain 3"/>
    <property type="match status" value="1"/>
</dbReference>